<evidence type="ECO:0000313" key="3">
    <source>
        <dbReference type="Proteomes" id="UP000683583"/>
    </source>
</evidence>
<dbReference type="Proteomes" id="UP000683583">
    <property type="component" value="Chromosome"/>
</dbReference>
<dbReference type="Pfam" id="PF07819">
    <property type="entry name" value="PGAP1"/>
    <property type="match status" value="1"/>
</dbReference>
<dbReference type="RefSeq" id="WP_140418833.1">
    <property type="nucleotide sequence ID" value="NZ_CP025225.1"/>
</dbReference>
<organism evidence="2 3">
    <name type="scientific">Enterobacter cancerogenus</name>
    <dbReference type="NCBI Taxonomy" id="69218"/>
    <lineage>
        <taxon>Bacteria</taxon>
        <taxon>Pseudomonadati</taxon>
        <taxon>Pseudomonadota</taxon>
        <taxon>Gammaproteobacteria</taxon>
        <taxon>Enterobacterales</taxon>
        <taxon>Enterobacteriaceae</taxon>
        <taxon>Enterobacter</taxon>
        <taxon>Enterobacter cloacae complex</taxon>
    </lineage>
</organism>
<protein>
    <submittedName>
        <fullName evidence="2">GPI inositol-deacylase</fullName>
    </submittedName>
</protein>
<evidence type="ECO:0000259" key="1">
    <source>
        <dbReference type="Pfam" id="PF07819"/>
    </source>
</evidence>
<sequence>MSNVSWDNHESILRGHSIVMDAKEKDAKAVIYKTPDRVIPVIFLPGVMGSNLMTKNGNGPSDALWRLDDNKTVAKWFFRGPKDRRQKLDPNKVVVDPGGKIDKDLADCHFISRRKRGWGEVSYLSYGQFLPWLQSALDDFDNAKEDLRTRLIGMNLNLELGEEPLGKDEVSLSYKYLYPVHVVGYNWLDSIVPSSEILLSKIIEIIQSYKDLNKMCEKVILVTHSMGGLVARYCSELKKGNNLILGVVHGVLPAIGAASAYRRMKAGMEYEGVKGKAVSLVAGGNAAEMTAVLSQSPGPLQLLPGIEYGRNWFKIKDGEQIYQKPNLNPFVEIYKVRGYWWSLCEENLIDPNVKTSNKEQIDNAWQSYRRMMDEKVQPVIEALSGCYHNCTHSFYGGSTPTLGDLIWEGSTNYLDERLARNQRRFPLDGRALGKEGEEIFTSRTVATPLGGGGWKTGIYQEYKIADPTDLGDGTVPVRSSKIPDRYLRSRCKLSVAHEPAYTDPDAQVYTLWAIIKIVQEIKQTSLRYHDAY</sequence>
<reference evidence="2 3" key="1">
    <citation type="submission" date="2021-06" db="EMBL/GenBank/DDBJ databases">
        <title>FDA dAtabase for Regulatory Grade micrObial Sequences (FDA-ARGOS): Supporting development and validation of Infectious Disease Dx tests.</title>
        <authorList>
            <person name="Sproer C."/>
            <person name="Gronow S."/>
            <person name="Severitt S."/>
            <person name="Schroder I."/>
            <person name="Tallon L."/>
            <person name="Sadzewicz L."/>
            <person name="Zhao X."/>
            <person name="Boylan J."/>
            <person name="Ott S."/>
            <person name="Bowen H."/>
            <person name="Vavikolanu K."/>
            <person name="Mehta A."/>
            <person name="Aluvathingal J."/>
            <person name="Nadendla S."/>
            <person name="Lowell S."/>
            <person name="Myers T."/>
            <person name="Yan Y."/>
        </authorList>
    </citation>
    <scope>NUCLEOTIDE SEQUENCE [LARGE SCALE GENOMIC DNA]</scope>
    <source>
        <strain evidence="2 3">FDAARGOS 1428</strain>
    </source>
</reference>
<feature type="domain" description="GPI inositol-deacylase PGAP1-like alpha/beta" evidence="1">
    <location>
        <begin position="199"/>
        <end position="239"/>
    </location>
</feature>
<gene>
    <name evidence="2" type="ORF">I6L58_18180</name>
</gene>
<dbReference type="EMBL" id="CP077290">
    <property type="protein sequence ID" value="QXA48621.1"/>
    <property type="molecule type" value="Genomic_DNA"/>
</dbReference>
<dbReference type="SUPFAM" id="SSF53474">
    <property type="entry name" value="alpha/beta-Hydrolases"/>
    <property type="match status" value="1"/>
</dbReference>
<name>A0ABX8KI34_9ENTR</name>
<dbReference type="InterPro" id="IPR012908">
    <property type="entry name" value="PGAP1-ab_dom-like"/>
</dbReference>
<keyword evidence="3" id="KW-1185">Reference proteome</keyword>
<evidence type="ECO:0000313" key="2">
    <source>
        <dbReference type="EMBL" id="QXA48621.1"/>
    </source>
</evidence>
<accession>A0ABX8KI34</accession>
<dbReference type="Gene3D" id="3.40.50.1820">
    <property type="entry name" value="alpha/beta hydrolase"/>
    <property type="match status" value="1"/>
</dbReference>
<dbReference type="InterPro" id="IPR029058">
    <property type="entry name" value="AB_hydrolase_fold"/>
</dbReference>
<proteinExistence type="predicted"/>